<gene>
    <name evidence="5" type="ORF">SAMN05421687_106143</name>
</gene>
<dbReference type="OrthoDB" id="9778567at2"/>
<evidence type="ECO:0000256" key="2">
    <source>
        <dbReference type="ARBA" id="ARBA00022801"/>
    </source>
</evidence>
<dbReference type="Proteomes" id="UP000187608">
    <property type="component" value="Unassembled WGS sequence"/>
</dbReference>
<dbReference type="AlphaFoldDB" id="A0A1N7JJG5"/>
<dbReference type="EMBL" id="FTOC01000006">
    <property type="protein sequence ID" value="SIS49411.1"/>
    <property type="molecule type" value="Genomic_DNA"/>
</dbReference>
<reference evidence="6" key="1">
    <citation type="submission" date="2017-01" db="EMBL/GenBank/DDBJ databases">
        <authorList>
            <person name="Varghese N."/>
            <person name="Submissions S."/>
        </authorList>
    </citation>
    <scope>NUCLEOTIDE SEQUENCE [LARGE SCALE GENOMIC DNA]</scope>
    <source>
        <strain evidence="6">DSM 23127</strain>
    </source>
</reference>
<evidence type="ECO:0000313" key="5">
    <source>
        <dbReference type="EMBL" id="SIS49411.1"/>
    </source>
</evidence>
<dbReference type="SUPFAM" id="SSF50891">
    <property type="entry name" value="Cyclophilin-like"/>
    <property type="match status" value="1"/>
</dbReference>
<keyword evidence="1" id="KW-0547">Nucleotide-binding</keyword>
<dbReference type="PANTHER" id="PTHR34698">
    <property type="entry name" value="5-OXOPROLINASE SUBUNIT B"/>
    <property type="match status" value="1"/>
</dbReference>
<dbReference type="NCBIfam" id="TIGR00370">
    <property type="entry name" value="5-oxoprolinase subunit PxpB"/>
    <property type="match status" value="1"/>
</dbReference>
<feature type="domain" description="Carboxyltransferase" evidence="4">
    <location>
        <begin position="3"/>
        <end position="212"/>
    </location>
</feature>
<dbReference type="RefSeq" id="WP_076559246.1">
    <property type="nucleotide sequence ID" value="NZ_FTOC01000006.1"/>
</dbReference>
<dbReference type="InterPro" id="IPR029000">
    <property type="entry name" value="Cyclophilin-like_dom_sf"/>
</dbReference>
<name>A0A1N7JJG5_9BACI</name>
<dbReference type="InterPro" id="IPR003833">
    <property type="entry name" value="CT_C_D"/>
</dbReference>
<keyword evidence="2" id="KW-0378">Hydrolase</keyword>
<keyword evidence="6" id="KW-1185">Reference proteome</keyword>
<dbReference type="Gene3D" id="3.30.1360.40">
    <property type="match status" value="1"/>
</dbReference>
<dbReference type="GO" id="GO:0016787">
    <property type="term" value="F:hydrolase activity"/>
    <property type="evidence" value="ECO:0007669"/>
    <property type="project" value="UniProtKB-KW"/>
</dbReference>
<evidence type="ECO:0000259" key="4">
    <source>
        <dbReference type="SMART" id="SM00796"/>
    </source>
</evidence>
<dbReference type="GO" id="GO:0005524">
    <property type="term" value="F:ATP binding"/>
    <property type="evidence" value="ECO:0007669"/>
    <property type="project" value="UniProtKB-KW"/>
</dbReference>
<dbReference type="InterPro" id="IPR010016">
    <property type="entry name" value="PxpB"/>
</dbReference>
<keyword evidence="3" id="KW-0067">ATP-binding</keyword>
<organism evidence="5 6">
    <name type="scientific">Salimicrobium flavidum</name>
    <dbReference type="NCBI Taxonomy" id="570947"/>
    <lineage>
        <taxon>Bacteria</taxon>
        <taxon>Bacillati</taxon>
        <taxon>Bacillota</taxon>
        <taxon>Bacilli</taxon>
        <taxon>Bacillales</taxon>
        <taxon>Bacillaceae</taxon>
        <taxon>Salimicrobium</taxon>
    </lineage>
</organism>
<dbReference type="PANTHER" id="PTHR34698:SF2">
    <property type="entry name" value="5-OXOPROLINASE SUBUNIT B"/>
    <property type="match status" value="1"/>
</dbReference>
<evidence type="ECO:0000313" key="6">
    <source>
        <dbReference type="Proteomes" id="UP000187608"/>
    </source>
</evidence>
<evidence type="ECO:0000256" key="1">
    <source>
        <dbReference type="ARBA" id="ARBA00022741"/>
    </source>
</evidence>
<sequence length="234" mass="26019">MEHTIAPLGDRSFFVTLGEEISPETHHLVRTLTEHLKRKDLHWIEEVVPSYTGVAVYYDARALHAEFSSASPYETAAALFSEFVSGMGREVKEKEKVVEIPVCYGGDFGPDLSGVAKKNGLKEKEVMEIHSSREYLVYMLGFAPGFPFLGGMDETIATPRKASPRLSVPEGSVGIAGSQTGVYPVETPGGWMLIGRTPLSLFRPEEDPPAYLQPGDRVKFYPVSFEEYKRLEEE</sequence>
<protein>
    <submittedName>
        <fullName evidence="5">Inhibitor of KinA</fullName>
    </submittedName>
</protein>
<dbReference type="STRING" id="570947.SAMN05421687_106143"/>
<dbReference type="Pfam" id="PF02682">
    <property type="entry name" value="CT_C_D"/>
    <property type="match status" value="1"/>
</dbReference>
<dbReference type="SUPFAM" id="SSF160467">
    <property type="entry name" value="PH0987 N-terminal domain-like"/>
    <property type="match status" value="1"/>
</dbReference>
<accession>A0A1N7JJG5</accession>
<proteinExistence type="predicted"/>
<dbReference type="Gene3D" id="2.40.100.10">
    <property type="entry name" value="Cyclophilin-like"/>
    <property type="match status" value="1"/>
</dbReference>
<dbReference type="SMART" id="SM00796">
    <property type="entry name" value="AHS1"/>
    <property type="match status" value="1"/>
</dbReference>
<evidence type="ECO:0000256" key="3">
    <source>
        <dbReference type="ARBA" id="ARBA00022840"/>
    </source>
</evidence>